<dbReference type="InterPro" id="IPR011990">
    <property type="entry name" value="TPR-like_helical_dom_sf"/>
</dbReference>
<feature type="region of interest" description="Disordered" evidence="1">
    <location>
        <begin position="790"/>
        <end position="813"/>
    </location>
</feature>
<dbReference type="SUPFAM" id="SSF54534">
    <property type="entry name" value="FKBP-like"/>
    <property type="match status" value="1"/>
</dbReference>
<dbReference type="Gene3D" id="1.25.40.10">
    <property type="entry name" value="Tetratricopeptide repeat domain"/>
    <property type="match status" value="1"/>
</dbReference>
<feature type="compositionally biased region" description="Basic residues" evidence="1">
    <location>
        <begin position="794"/>
        <end position="805"/>
    </location>
</feature>
<name>A0ABY1UR96_9APIC</name>
<protein>
    <recommendedName>
        <fullName evidence="4">Tetratricopeptide repeat protein</fullName>
    </recommendedName>
</protein>
<dbReference type="InterPro" id="IPR050754">
    <property type="entry name" value="FKBP4/5/8-like"/>
</dbReference>
<keyword evidence="3" id="KW-1185">Reference proteome</keyword>
<dbReference type="Proteomes" id="UP000831156">
    <property type="component" value="Chromosome 13"/>
</dbReference>
<gene>
    <name evidence="2" type="ORF">PGABG01_1301700</name>
</gene>
<feature type="region of interest" description="Disordered" evidence="1">
    <location>
        <begin position="603"/>
        <end position="633"/>
    </location>
</feature>
<dbReference type="SUPFAM" id="SSF48452">
    <property type="entry name" value="TPR-like"/>
    <property type="match status" value="1"/>
</dbReference>
<proteinExistence type="predicted"/>
<evidence type="ECO:0000256" key="1">
    <source>
        <dbReference type="SAM" id="MobiDB-lite"/>
    </source>
</evidence>
<dbReference type="EMBL" id="LT969436">
    <property type="protein sequence ID" value="SOV17190.1"/>
    <property type="molecule type" value="Genomic_DNA"/>
</dbReference>
<dbReference type="PANTHER" id="PTHR46512">
    <property type="entry name" value="PEPTIDYLPROLYL ISOMERASE"/>
    <property type="match status" value="1"/>
</dbReference>
<evidence type="ECO:0000313" key="2">
    <source>
        <dbReference type="EMBL" id="SOV17190.1"/>
    </source>
</evidence>
<feature type="compositionally biased region" description="Low complexity" evidence="1">
    <location>
        <begin position="607"/>
        <end position="633"/>
    </location>
</feature>
<sequence>MLYFILAYNIDSDDEAPCEYLNDIYAISEDTFCFKIIKQLGNGYYSPGNGHKIKIIYYELGCEENITSANVYLGKNDKLPYICEIAAKCMKENEVCLIQGPKNFSKVFKNSEIKNKYDKTHNFKAEFKKGLRYKQKCVDKYSRDPAINKYQKIKINSNDINLLIRKKKIKKDKNEKYIDQVNIKSNLIKNMNDLKNNCDIKIVNYDNAQTNNCNNNSSNDKLCCQNETSLFLNIEDINNLKYKFLEQTELCTYVIYLKEFRRVDILNDDKTIIKEIINEGKGICTPKKNDYIDFFINENNKQEYIHTILDINNLKYRGLFQILQHMKKKEMSKIILKGNQCDHINHTNHINEEHNYLYNTIQIQHKLINIKKNTSHEHDQIINDLQYCDENRQSINNIQMNNIQMNNIQMNHINNSKNSCLDNDTNNLDTNIIEKKKKKKKELYIQLIDYKKSKIVNINSIININTSEKLLLYINDEKNIYKTNNINKNIQTHQPFNIPTIDNECELIIKMTLTHLDNTTKENIYLPICYTKNNKNIKQNKAYFIYSYGSCFTSPLWFFHSLQNLKEGQQIIIPIAKNKNMFQQNQFLYHIIYENVGITNTVENNQKDNYNNNNNNNNNNSSNNNNNNNNNANYQINTQEKQCAHTKKNMFTLNSAHEKNIKTINNTYKQNNKHKNNFIESLISNRNQGKGFYLIKKFKKSHVNKFCNNFFKLHQHYMEKNKHEKKIKSIKNIKKLLNVHNKINYYHNLFMHFKFKHFHRKIIKRKKKNIPISTKNIINNKLLQIYMTQQKEDKKKKKKKKKDKNHNKTNDPYKEQYKKIYNSTKRFEKKLKNVYFDRFFYNKDTILKIKVIKIICKKKDPWNMNISEQIENIKIYNDMGNKFTQAKLYYAASIQYKKAFDICRFSKIYNLIFEEKKKLQHILNDYQNKKHTEQTQEQNYQTQLLSYIEKIITNLSITFYKINNYNECIIYAEKAFIINPQNVKAIYWKNMSYIAQNKYTQVIQNLNNPFCLNNQTLLKLYNSARLIKKKHDTNFNSLFYAMYDNKKI</sequence>
<evidence type="ECO:0000313" key="3">
    <source>
        <dbReference type="Proteomes" id="UP000831156"/>
    </source>
</evidence>
<accession>A0ABY1UR96</accession>
<reference evidence="2" key="1">
    <citation type="submission" date="2016-09" db="EMBL/GenBank/DDBJ databases">
        <authorList>
            <consortium name="Pathogen Informatics"/>
            <person name="Sun Q."/>
            <person name="Inoue M."/>
        </authorList>
    </citation>
    <scope>NUCLEOTIDE SEQUENCE</scope>
</reference>
<dbReference type="PANTHER" id="PTHR46512:SF1">
    <property type="entry name" value="PEPTIDYLPROLYL ISOMERASE"/>
    <property type="match status" value="1"/>
</dbReference>
<organism evidence="2 3">
    <name type="scientific">Plasmodium gaboni</name>
    <dbReference type="NCBI Taxonomy" id="647221"/>
    <lineage>
        <taxon>Eukaryota</taxon>
        <taxon>Sar</taxon>
        <taxon>Alveolata</taxon>
        <taxon>Apicomplexa</taxon>
        <taxon>Aconoidasida</taxon>
        <taxon>Haemosporida</taxon>
        <taxon>Plasmodiidae</taxon>
        <taxon>Plasmodium</taxon>
        <taxon>Plasmodium (Laverania)</taxon>
    </lineage>
</organism>
<evidence type="ECO:0008006" key="4">
    <source>
        <dbReference type="Google" id="ProtNLM"/>
    </source>
</evidence>